<proteinExistence type="inferred from homology"/>
<dbReference type="NCBIfam" id="TIGR00745">
    <property type="entry name" value="apbA_panE"/>
    <property type="match status" value="1"/>
</dbReference>
<comment type="function">
    <text evidence="4">Catalyzes the NADPH-dependent reduction of ketopantoate into pantoic acid.</text>
</comment>
<dbReference type="PANTHER" id="PTHR21708:SF26">
    <property type="entry name" value="2-DEHYDROPANTOATE 2-REDUCTASE"/>
    <property type="match status" value="1"/>
</dbReference>
<dbReference type="Proteomes" id="UP000538292">
    <property type="component" value="Unassembled WGS sequence"/>
</dbReference>
<accession>A0A7W2ARF3</accession>
<dbReference type="GO" id="GO:0008677">
    <property type="term" value="F:2-dehydropantoate 2-reductase activity"/>
    <property type="evidence" value="ECO:0007669"/>
    <property type="project" value="UniProtKB-EC"/>
</dbReference>
<dbReference type="EC" id="1.1.1.169" evidence="4"/>
<dbReference type="GO" id="GO:0005737">
    <property type="term" value="C:cytoplasm"/>
    <property type="evidence" value="ECO:0007669"/>
    <property type="project" value="TreeGrafter"/>
</dbReference>
<dbReference type="InterPro" id="IPR013752">
    <property type="entry name" value="KPA_reductase"/>
</dbReference>
<evidence type="ECO:0000256" key="1">
    <source>
        <dbReference type="ARBA" id="ARBA00007870"/>
    </source>
</evidence>
<dbReference type="InterPro" id="IPR051402">
    <property type="entry name" value="KPR-Related"/>
</dbReference>
<dbReference type="GO" id="GO:0015940">
    <property type="term" value="P:pantothenate biosynthetic process"/>
    <property type="evidence" value="ECO:0007669"/>
    <property type="project" value="UniProtKB-UniPathway"/>
</dbReference>
<dbReference type="SUPFAM" id="SSF48179">
    <property type="entry name" value="6-phosphogluconate dehydrogenase C-terminal domain-like"/>
    <property type="match status" value="1"/>
</dbReference>
<dbReference type="Gene3D" id="1.10.1040.10">
    <property type="entry name" value="N-(1-d-carboxylethyl)-l-norvaline Dehydrogenase, domain 2"/>
    <property type="match status" value="1"/>
</dbReference>
<protein>
    <recommendedName>
        <fullName evidence="4">2-dehydropantoate 2-reductase</fullName>
        <ecNumber evidence="4">1.1.1.169</ecNumber>
    </recommendedName>
    <alternativeName>
        <fullName evidence="4">Ketopantoate reductase</fullName>
    </alternativeName>
</protein>
<reference evidence="7 8" key="1">
    <citation type="submission" date="2020-07" db="EMBL/GenBank/DDBJ databases">
        <title>Thermoactinomyces phylogeny.</title>
        <authorList>
            <person name="Dunlap C."/>
        </authorList>
    </citation>
    <scope>NUCLEOTIDE SEQUENCE [LARGE SCALE GENOMIC DNA]</scope>
    <source>
        <strain evidence="7 8">AMNI-1</strain>
    </source>
</reference>
<evidence type="ECO:0000256" key="4">
    <source>
        <dbReference type="RuleBase" id="RU362068"/>
    </source>
</evidence>
<dbReference type="InterPro" id="IPR036291">
    <property type="entry name" value="NAD(P)-bd_dom_sf"/>
</dbReference>
<evidence type="ECO:0000259" key="6">
    <source>
        <dbReference type="Pfam" id="PF08546"/>
    </source>
</evidence>
<comment type="catalytic activity">
    <reaction evidence="4">
        <text>(R)-pantoate + NADP(+) = 2-dehydropantoate + NADPH + H(+)</text>
        <dbReference type="Rhea" id="RHEA:16233"/>
        <dbReference type="ChEBI" id="CHEBI:11561"/>
        <dbReference type="ChEBI" id="CHEBI:15378"/>
        <dbReference type="ChEBI" id="CHEBI:15980"/>
        <dbReference type="ChEBI" id="CHEBI:57783"/>
        <dbReference type="ChEBI" id="CHEBI:58349"/>
        <dbReference type="EC" id="1.1.1.169"/>
    </reaction>
</comment>
<dbReference type="InterPro" id="IPR013332">
    <property type="entry name" value="KPR_N"/>
</dbReference>
<sequence length="310" mass="35055">MRVLVVGAGAMGGYFGGRLVEKGEDVTFLVRPGRQQQLKKTGLVIKSVHGNFRSPVKTLISGEPCEPFDLVLLAVKAYHLNGAIPSFEPYVHEHTMILPLLNGIRHMETLWQHFPEKNVLGGLGFIETTLNRQGEIEQYSAVHDVVFGEWDGTETPRIKQVEKLFQGARMGSRSSLKIQLEMWKKYLFISAMSGMTCLMRSSIGPILSSPYGKETYKSFLDELFSVAVQKEPRLSPDLPEKILTNTARLEPTMKSSMLRDLEKGLPIETDHFHGTLIEWAQKEQKLPILKAIYSTLSIYQEQQKNSYNEK</sequence>
<dbReference type="PANTHER" id="PTHR21708">
    <property type="entry name" value="PROBABLE 2-DEHYDROPANTOATE 2-REDUCTASE"/>
    <property type="match status" value="1"/>
</dbReference>
<keyword evidence="4" id="KW-0566">Pantothenate biosynthesis</keyword>
<dbReference type="UniPathway" id="UPA00028">
    <property type="reaction ID" value="UER00004"/>
</dbReference>
<comment type="caution">
    <text evidence="7">The sequence shown here is derived from an EMBL/GenBank/DDBJ whole genome shotgun (WGS) entry which is preliminary data.</text>
</comment>
<comment type="similarity">
    <text evidence="1 4">Belongs to the ketopantoate reductase family.</text>
</comment>
<dbReference type="InterPro" id="IPR008927">
    <property type="entry name" value="6-PGluconate_DH-like_C_sf"/>
</dbReference>
<comment type="pathway">
    <text evidence="4">Cofactor biosynthesis; (R)-pantothenate biosynthesis; (R)-pantoate from 3-methyl-2-oxobutanoate: step 2/2.</text>
</comment>
<dbReference type="RefSeq" id="WP_181740952.1">
    <property type="nucleotide sequence ID" value="NZ_JACEOL010000036.1"/>
</dbReference>
<dbReference type="FunFam" id="1.10.1040.10:FF:000017">
    <property type="entry name" value="2-dehydropantoate 2-reductase"/>
    <property type="match status" value="1"/>
</dbReference>
<evidence type="ECO:0000256" key="2">
    <source>
        <dbReference type="ARBA" id="ARBA00022857"/>
    </source>
</evidence>
<dbReference type="InterPro" id="IPR003710">
    <property type="entry name" value="ApbA"/>
</dbReference>
<gene>
    <name evidence="7" type="ORF">H2C83_11515</name>
</gene>
<feature type="domain" description="Ketopantoate reductase C-terminal" evidence="6">
    <location>
        <begin position="178"/>
        <end position="298"/>
    </location>
</feature>
<dbReference type="Pfam" id="PF08546">
    <property type="entry name" value="ApbA_C"/>
    <property type="match status" value="1"/>
</dbReference>
<evidence type="ECO:0000313" key="8">
    <source>
        <dbReference type="Proteomes" id="UP000538292"/>
    </source>
</evidence>
<dbReference type="EMBL" id="JACEOL010000036">
    <property type="protein sequence ID" value="MBA4602929.1"/>
    <property type="molecule type" value="Genomic_DNA"/>
</dbReference>
<dbReference type="Pfam" id="PF02558">
    <property type="entry name" value="ApbA"/>
    <property type="match status" value="1"/>
</dbReference>
<keyword evidence="3 4" id="KW-0560">Oxidoreductase</keyword>
<feature type="domain" description="Ketopantoate reductase N-terminal" evidence="5">
    <location>
        <begin position="3"/>
        <end position="151"/>
    </location>
</feature>
<name>A0A7W2ARF3_9BACL</name>
<evidence type="ECO:0000313" key="7">
    <source>
        <dbReference type="EMBL" id="MBA4602929.1"/>
    </source>
</evidence>
<keyword evidence="2 4" id="KW-0521">NADP</keyword>
<organism evidence="7 8">
    <name type="scientific">Thermoactinomyces mirandus</name>
    <dbReference type="NCBI Taxonomy" id="2756294"/>
    <lineage>
        <taxon>Bacteria</taxon>
        <taxon>Bacillati</taxon>
        <taxon>Bacillota</taxon>
        <taxon>Bacilli</taxon>
        <taxon>Bacillales</taxon>
        <taxon>Thermoactinomycetaceae</taxon>
        <taxon>Thermoactinomyces</taxon>
    </lineage>
</organism>
<keyword evidence="8" id="KW-1185">Reference proteome</keyword>
<dbReference type="FunFam" id="3.40.50.720:FF:000307">
    <property type="entry name" value="2-dehydropantoate 2-reductase"/>
    <property type="match status" value="1"/>
</dbReference>
<evidence type="ECO:0000256" key="3">
    <source>
        <dbReference type="ARBA" id="ARBA00023002"/>
    </source>
</evidence>
<dbReference type="Gene3D" id="3.40.50.720">
    <property type="entry name" value="NAD(P)-binding Rossmann-like Domain"/>
    <property type="match status" value="1"/>
</dbReference>
<evidence type="ECO:0000259" key="5">
    <source>
        <dbReference type="Pfam" id="PF02558"/>
    </source>
</evidence>
<dbReference type="InterPro" id="IPR013328">
    <property type="entry name" value="6PGD_dom2"/>
</dbReference>
<dbReference type="SUPFAM" id="SSF51735">
    <property type="entry name" value="NAD(P)-binding Rossmann-fold domains"/>
    <property type="match status" value="1"/>
</dbReference>
<dbReference type="AlphaFoldDB" id="A0A7W2ARF3"/>